<accession>F0QW21</accession>
<dbReference type="HOGENOM" id="CLU_3057344_0_0_2"/>
<proteinExistence type="predicted"/>
<evidence type="ECO:0000256" key="1">
    <source>
        <dbReference type="SAM" id="Phobius"/>
    </source>
</evidence>
<reference evidence="2 3" key="1">
    <citation type="journal article" date="2011" name="J. Bacteriol.">
        <title>Complete genome sequence of 'Vulcanisaeta moutnovskia' strain 768-28, a novel member of the hyperthermophilic crenarchaeal genus vulcanisaeta.</title>
        <authorList>
            <person name="Gumerov V.M."/>
            <person name="Mardanov A.V."/>
            <person name="Beletsky A.V."/>
            <person name="Prokofeva M.I."/>
            <person name="Bonch-Osmolovskaya E.A."/>
            <person name="Ravin N.V."/>
            <person name="Skryabin K.G."/>
        </authorList>
    </citation>
    <scope>NUCLEOTIDE SEQUENCE [LARGE SCALE GENOMIC DNA]</scope>
    <source>
        <strain evidence="2 3">768-28</strain>
    </source>
</reference>
<name>F0QW21_VULM7</name>
<dbReference type="STRING" id="985053.VMUT_0734"/>
<gene>
    <name evidence="2" type="ordered locus">VMUT_0734</name>
</gene>
<evidence type="ECO:0000313" key="2">
    <source>
        <dbReference type="EMBL" id="ADY00945.1"/>
    </source>
</evidence>
<dbReference type="EMBL" id="CP002529">
    <property type="protein sequence ID" value="ADY00945.1"/>
    <property type="molecule type" value="Genomic_DNA"/>
</dbReference>
<dbReference type="KEGG" id="vmo:VMUT_0734"/>
<dbReference type="eggNOG" id="arCOG13927">
    <property type="taxonomic scope" value="Archaea"/>
</dbReference>
<keyword evidence="1" id="KW-0472">Membrane</keyword>
<sequence length="53" mass="6038">MIRYLLTSVLILMILIMIIMITGFILNILYLTGSVSNYAVVIMNGTRRFLNIS</sequence>
<organism evidence="2 3">
    <name type="scientific">Vulcanisaeta moutnovskia (strain 768-28)</name>
    <dbReference type="NCBI Taxonomy" id="985053"/>
    <lineage>
        <taxon>Archaea</taxon>
        <taxon>Thermoproteota</taxon>
        <taxon>Thermoprotei</taxon>
        <taxon>Thermoproteales</taxon>
        <taxon>Thermoproteaceae</taxon>
        <taxon>Vulcanisaeta</taxon>
    </lineage>
</organism>
<dbReference type="AlphaFoldDB" id="F0QW21"/>
<keyword evidence="3" id="KW-1185">Reference proteome</keyword>
<keyword evidence="1" id="KW-1133">Transmembrane helix</keyword>
<evidence type="ECO:0000313" key="3">
    <source>
        <dbReference type="Proteomes" id="UP000007485"/>
    </source>
</evidence>
<keyword evidence="1" id="KW-0812">Transmembrane</keyword>
<dbReference type="Proteomes" id="UP000007485">
    <property type="component" value="Chromosome"/>
</dbReference>
<protein>
    <submittedName>
        <fullName evidence="2">Uncharacterized protein</fullName>
    </submittedName>
</protein>
<feature type="transmembrane region" description="Helical" evidence="1">
    <location>
        <begin position="9"/>
        <end position="30"/>
    </location>
</feature>